<evidence type="ECO:0000313" key="1">
    <source>
        <dbReference type="EMBL" id="MBE2986088.1"/>
    </source>
</evidence>
<organism evidence="2 3">
    <name type="scientific">Campylobacter californiensis</name>
    <dbReference type="NCBI Taxonomy" id="1032243"/>
    <lineage>
        <taxon>Bacteria</taxon>
        <taxon>Pseudomonadati</taxon>
        <taxon>Campylobacterota</taxon>
        <taxon>Epsilonproteobacteria</taxon>
        <taxon>Campylobacterales</taxon>
        <taxon>Campylobacteraceae</taxon>
        <taxon>Campylobacter</taxon>
    </lineage>
</organism>
<accession>A0AAW3ZWV9</accession>
<evidence type="ECO:0008006" key="5">
    <source>
        <dbReference type="Google" id="ProtNLM"/>
    </source>
</evidence>
<reference evidence="2 3" key="1">
    <citation type="submission" date="2015-08" db="EMBL/GenBank/DDBJ databases">
        <title>Comparative genomics of the Campylobacter concisus group.</title>
        <authorList>
            <person name="Yee E."/>
            <person name="Chapman M.H."/>
            <person name="Huynh S."/>
            <person name="Bono J.L."/>
            <person name="On S.L."/>
            <person name="St Leger J."/>
            <person name="Foster G."/>
            <person name="Parker C.T."/>
            <person name="Miller W.G."/>
        </authorList>
    </citation>
    <scope>NUCLEOTIDE SEQUENCE [LARGE SCALE GENOMIC DNA]</scope>
    <source>
        <strain evidence="2 3">RM9337</strain>
    </source>
</reference>
<evidence type="ECO:0000313" key="4">
    <source>
        <dbReference type="Proteomes" id="UP001318760"/>
    </source>
</evidence>
<comment type="caution">
    <text evidence="2">The sequence shown here is derived from an EMBL/GenBank/DDBJ whole genome shotgun (WGS) entry which is preliminary data.</text>
</comment>
<evidence type="ECO:0000313" key="2">
    <source>
        <dbReference type="EMBL" id="MBE3607661.1"/>
    </source>
</evidence>
<dbReference type="RefSeq" id="WP_169937397.1">
    <property type="nucleotide sequence ID" value="NZ_CP012545.1"/>
</dbReference>
<dbReference type="EMBL" id="JADBHS010000004">
    <property type="protein sequence ID" value="MBE2986088.1"/>
    <property type="molecule type" value="Genomic_DNA"/>
</dbReference>
<reference evidence="1 4" key="2">
    <citation type="submission" date="2020-10" db="EMBL/GenBank/DDBJ databases">
        <title>Campylobacter californiensis sp. nov. isolated from cattle and feral swine in California.</title>
        <authorList>
            <person name="Miller W.G."/>
        </authorList>
    </citation>
    <scope>NUCLEOTIDE SEQUENCE [LARGE SCALE GENOMIC DNA]</scope>
    <source>
        <strain evidence="1 4">RM12919</strain>
    </source>
</reference>
<dbReference type="Proteomes" id="UP001318760">
    <property type="component" value="Unassembled WGS sequence"/>
</dbReference>
<protein>
    <recommendedName>
        <fullName evidence="5">HDOD domain-containing protein</fullName>
    </recommendedName>
</protein>
<dbReference type="EMBL" id="LIWG01000002">
    <property type="protein sequence ID" value="MBE3607661.1"/>
    <property type="molecule type" value="Genomic_DNA"/>
</dbReference>
<gene>
    <name evidence="1" type="ORF">CCAL12919_02920</name>
    <name evidence="2" type="ORF">CCAL9337_02805</name>
</gene>
<proteinExistence type="predicted"/>
<name>A0AAW3ZWV9_9BACT</name>
<keyword evidence="3" id="KW-1185">Reference proteome</keyword>
<evidence type="ECO:0000313" key="3">
    <source>
        <dbReference type="Proteomes" id="UP000650616"/>
    </source>
</evidence>
<dbReference type="AlphaFoldDB" id="A0AAW3ZWV9"/>
<dbReference type="Proteomes" id="UP000650616">
    <property type="component" value="Unassembled WGS sequence"/>
</dbReference>
<sequence>MLLKEQIDKKIEQILLLSKNLQECKGLLLNSQIAEAIKIISEDKTFKTYFFTLLRKVDFGTKVDINSKDIVVISHLLGPDIFKLIVYSYFIFFKIPKNWKIFNTNAIKIVELNAKILSDWNRLISYLEQKNDRNLHLSAYALLSIVVCEIIFSDLSHNFEYVVRNSDVSYDRILKNLYGTSLFDLVCKTAGFELENLSEEDKKLSDYLRILLIYEFCRPEFSDMGFDMILNLDIDVTGEMLVNFKKALAHENNL</sequence>